<protein>
    <submittedName>
        <fullName evidence="1">Uncharacterized protein</fullName>
    </submittedName>
</protein>
<dbReference type="AlphaFoldDB" id="A0A1N6DSL1"/>
<dbReference type="Proteomes" id="UP000184699">
    <property type="component" value="Unassembled WGS sequence"/>
</dbReference>
<evidence type="ECO:0000313" key="2">
    <source>
        <dbReference type="Proteomes" id="UP000184699"/>
    </source>
</evidence>
<dbReference type="STRING" id="232089.SAMN05443544_0677"/>
<dbReference type="RefSeq" id="WP_074258895.1">
    <property type="nucleotide sequence ID" value="NZ_FSRJ01000001.1"/>
</dbReference>
<evidence type="ECO:0000313" key="1">
    <source>
        <dbReference type="EMBL" id="SIN73683.1"/>
    </source>
</evidence>
<organism evidence="1 2">
    <name type="scientific">Agromyces cerinus subsp. cerinus</name>
    <dbReference type="NCBI Taxonomy" id="232089"/>
    <lineage>
        <taxon>Bacteria</taxon>
        <taxon>Bacillati</taxon>
        <taxon>Actinomycetota</taxon>
        <taxon>Actinomycetes</taxon>
        <taxon>Micrococcales</taxon>
        <taxon>Microbacteriaceae</taxon>
        <taxon>Agromyces</taxon>
    </lineage>
</organism>
<keyword evidence="2" id="KW-1185">Reference proteome</keyword>
<name>A0A1N6DSL1_9MICO</name>
<accession>A0A1N6DSL1</accession>
<reference evidence="2" key="1">
    <citation type="submission" date="2016-11" db="EMBL/GenBank/DDBJ databases">
        <authorList>
            <person name="Varghese N."/>
            <person name="Submissions S."/>
        </authorList>
    </citation>
    <scope>NUCLEOTIDE SEQUENCE [LARGE SCALE GENOMIC DNA]</scope>
    <source>
        <strain evidence="2">DSM 8595</strain>
    </source>
</reference>
<sequence>MYDTSKELGSRSEFDERVVEFADFEPDIRLEEWAEKYRIGELVLGPIFWAPIDHLSPVHTVGKGRTNLTLIRPTIMQTDAVTPYAGFDRRESPTRNPAVSIHFEPAAYGITGVGTYVCIFSVESGAPVTLNASGYAASGTVVGAGPRSVSGKQTVSLTLKNLPAYGGWAAIEQTAGDSWAWYTTRVTYPPLVFEQMG</sequence>
<dbReference type="EMBL" id="FSRJ01000001">
    <property type="protein sequence ID" value="SIN73683.1"/>
    <property type="molecule type" value="Genomic_DNA"/>
</dbReference>
<dbReference type="OrthoDB" id="5001761at2"/>
<gene>
    <name evidence="1" type="ORF">SAMN05443544_0677</name>
</gene>
<proteinExistence type="predicted"/>